<dbReference type="SMART" id="SM00116">
    <property type="entry name" value="CBS"/>
    <property type="match status" value="2"/>
</dbReference>
<feature type="transmembrane region" description="Helical" evidence="14">
    <location>
        <begin position="145"/>
        <end position="166"/>
    </location>
</feature>
<feature type="compositionally biased region" description="Gly residues" evidence="15">
    <location>
        <begin position="79"/>
        <end position="105"/>
    </location>
</feature>
<feature type="domain" description="CBS" evidence="16">
    <location>
        <begin position="779"/>
        <end position="835"/>
    </location>
</feature>
<evidence type="ECO:0000256" key="8">
    <source>
        <dbReference type="ARBA" id="ARBA00023065"/>
    </source>
</evidence>
<dbReference type="PROSITE" id="PS51371">
    <property type="entry name" value="CBS"/>
    <property type="match status" value="1"/>
</dbReference>
<dbReference type="AlphaFoldDB" id="A0A9W6BXF1"/>
<keyword evidence="4 14" id="KW-0812">Transmembrane</keyword>
<evidence type="ECO:0000256" key="7">
    <source>
        <dbReference type="ARBA" id="ARBA00022989"/>
    </source>
</evidence>
<organism evidence="17 18">
    <name type="scientific">Pleodorina starrii</name>
    <dbReference type="NCBI Taxonomy" id="330485"/>
    <lineage>
        <taxon>Eukaryota</taxon>
        <taxon>Viridiplantae</taxon>
        <taxon>Chlorophyta</taxon>
        <taxon>core chlorophytes</taxon>
        <taxon>Chlorophyceae</taxon>
        <taxon>CS clade</taxon>
        <taxon>Chlamydomonadales</taxon>
        <taxon>Volvocaceae</taxon>
        <taxon>Pleodorina</taxon>
    </lineage>
</organism>
<evidence type="ECO:0000256" key="5">
    <source>
        <dbReference type="ARBA" id="ARBA00022737"/>
    </source>
</evidence>
<feature type="transmembrane region" description="Helical" evidence="14">
    <location>
        <begin position="514"/>
        <end position="537"/>
    </location>
</feature>
<evidence type="ECO:0000256" key="2">
    <source>
        <dbReference type="ARBA" id="ARBA00009476"/>
    </source>
</evidence>
<dbReference type="Gene3D" id="3.10.580.10">
    <property type="entry name" value="CBS-domain"/>
    <property type="match status" value="1"/>
</dbReference>
<dbReference type="PANTHER" id="PTHR11689:SF136">
    <property type="entry name" value="H(+)_CL(-) EXCHANGE TRANSPORTER 7"/>
    <property type="match status" value="1"/>
</dbReference>
<dbReference type="SUPFAM" id="SSF54631">
    <property type="entry name" value="CBS-domain pair"/>
    <property type="match status" value="1"/>
</dbReference>
<comment type="similarity">
    <text evidence="2 14">Belongs to the chloride channel (TC 2.A.49) family.</text>
</comment>
<evidence type="ECO:0000256" key="15">
    <source>
        <dbReference type="SAM" id="MobiDB-lite"/>
    </source>
</evidence>
<feature type="transmembrane region" description="Helical" evidence="14">
    <location>
        <begin position="264"/>
        <end position="287"/>
    </location>
</feature>
<dbReference type="Proteomes" id="UP001165080">
    <property type="component" value="Unassembled WGS sequence"/>
</dbReference>
<evidence type="ECO:0000256" key="11">
    <source>
        <dbReference type="ARBA" id="ARBA00023173"/>
    </source>
</evidence>
<dbReference type="SUPFAM" id="SSF81340">
    <property type="entry name" value="Clc chloride channel"/>
    <property type="match status" value="1"/>
</dbReference>
<accession>A0A9W6BXF1</accession>
<keyword evidence="9 13" id="KW-0129">CBS domain</keyword>
<sequence length="1034" mass="106872">MRRYLRSHSSSVINNDGFATPNPTVDMSYGVVPAGRSVLDGSARLRQADDPELQSLLSKDGADGTSRAGAVSERAGLLANGGEGGSVGVGRDGRGSAGGGGGGTDGRPQRAYESLDYEEYDDTVYRADQAASSSLDSLLYSANKYLVCFAIGVITALAAFAVNLSVENISGFKFWATLTIMERGNLLGSFLAYVAMNAALVTGSVAITAYLGPAAAGSGIPDVKAYLNGVDVPYIFHANTLVAKFLGAVGSVAGGLAIGKEGPFVHAGAAIAAIVSQGGSGAVRLGWMRHFWNDRDRYDMVACGTAAGVAAAFRSPVGGVLFALEEMTSWWKNQMLWLAFFTTAVVSVSIRVLMKACSVNGCGFFGSGGFIIFEIQEGQDTYEFFELVPMLLLGVLGGLLGSGFIAMNARLSEWRKRNLAPLGRRGRLLEGLAISVLTSTLSFVVPLLVLCRDCPAGSEGVCPRTDNLHSGNFVKFGCSHFAGRGRYNDLATLFFNTQDDAIRNLFSSKTKREYTVSALLIFSTIFYFLATLTYGIFAPTGLFVPSILCGAAYGRLVGIFVADMHPGHYIDEGTYALLGAASFLGGAMRLTVCTCVMLLELTNNLALLPLIMLVLLVAKAVGDGTGIKPVYEVQMSVKGLPFLQPQPEAFMRHITAKECCGRPPVTFNRVEKVRSLVEALRSTLHNGFPVMGRGADGERLICGVILRQQLLTLLATGSRSMQPTPALSENSSRAALSYSVPEFSKPMSDPVPRCDEGVLASGALSEETLEMYLDLGPFLNTSYHVVQEDAPLSKIYQLLRTLGLRHICVIPRAHEVVGMITRADLLPDALERRYSHMPGHYTTDGLNISAHSPLLPGAPPSTCASQQRAAGAGPLPGGHGAGGGLLAPASPPPGGGAAAAAAAAAAGGGGTGPAAGVSFSMVALGSPPAVQAPPPPPPGGYHSAAGAGVGGADAAGGLLIGRHASNPLQVPADAAQAGGGTAAATGSNAGLLSRRPLARGTGSVSVGAGGGGAAAATAVSPTSSTALADRSLLR</sequence>
<keyword evidence="18" id="KW-1185">Reference proteome</keyword>
<keyword evidence="12 14" id="KW-0868">Chloride</keyword>
<evidence type="ECO:0000256" key="9">
    <source>
        <dbReference type="ARBA" id="ARBA00023122"/>
    </source>
</evidence>
<feature type="transmembrane region" description="Helical" evidence="14">
    <location>
        <begin position="574"/>
        <end position="599"/>
    </location>
</feature>
<feature type="transmembrane region" description="Helical" evidence="14">
    <location>
        <begin position="543"/>
        <end position="562"/>
    </location>
</feature>
<keyword evidence="6" id="KW-0407">Ion channel</keyword>
<dbReference type="InterPro" id="IPR000644">
    <property type="entry name" value="CBS_dom"/>
</dbReference>
<dbReference type="Pfam" id="PF00654">
    <property type="entry name" value="Voltage_CLC"/>
    <property type="match status" value="1"/>
</dbReference>
<evidence type="ECO:0000256" key="6">
    <source>
        <dbReference type="ARBA" id="ARBA00022882"/>
    </source>
</evidence>
<keyword evidence="5" id="KW-0677">Repeat</keyword>
<dbReference type="Gene3D" id="1.10.3080.10">
    <property type="entry name" value="Clc chloride channel"/>
    <property type="match status" value="1"/>
</dbReference>
<dbReference type="GO" id="GO:0034707">
    <property type="term" value="C:chloride channel complex"/>
    <property type="evidence" value="ECO:0007669"/>
    <property type="project" value="UniProtKB-KW"/>
</dbReference>
<keyword evidence="10 14" id="KW-0472">Membrane</keyword>
<comment type="caution">
    <text evidence="17">The sequence shown here is derived from an EMBL/GenBank/DDBJ whole genome shotgun (WGS) entry which is preliminary data.</text>
</comment>
<keyword evidence="11" id="KW-0869">Chloride channel</keyword>
<feature type="region of interest" description="Disordered" evidence="15">
    <location>
        <begin position="73"/>
        <end position="109"/>
    </location>
</feature>
<dbReference type="InterPro" id="IPR001807">
    <property type="entry name" value="ClC"/>
</dbReference>
<dbReference type="PANTHER" id="PTHR11689">
    <property type="entry name" value="CHLORIDE CHANNEL PROTEIN CLC FAMILY MEMBER"/>
    <property type="match status" value="1"/>
</dbReference>
<proteinExistence type="inferred from homology"/>
<evidence type="ECO:0000259" key="16">
    <source>
        <dbReference type="PROSITE" id="PS51371"/>
    </source>
</evidence>
<evidence type="ECO:0000256" key="13">
    <source>
        <dbReference type="PROSITE-ProRule" id="PRU00703"/>
    </source>
</evidence>
<feature type="region of interest" description="Disordered" evidence="15">
    <location>
        <begin position="851"/>
        <end position="898"/>
    </location>
</feature>
<dbReference type="Pfam" id="PF00571">
    <property type="entry name" value="CBS"/>
    <property type="match status" value="1"/>
</dbReference>
<evidence type="ECO:0000256" key="3">
    <source>
        <dbReference type="ARBA" id="ARBA00022448"/>
    </source>
</evidence>
<keyword evidence="7 14" id="KW-1133">Transmembrane helix</keyword>
<dbReference type="CDD" id="cd04591">
    <property type="entry name" value="CBS_pair_voltage-gated_CLC_euk_bac"/>
    <property type="match status" value="1"/>
</dbReference>
<protein>
    <recommendedName>
        <fullName evidence="14">Chloride channel protein</fullName>
    </recommendedName>
</protein>
<dbReference type="InterPro" id="IPR046342">
    <property type="entry name" value="CBS_dom_sf"/>
</dbReference>
<reference evidence="17 18" key="1">
    <citation type="journal article" date="2023" name="Commun. Biol.">
        <title>Reorganization of the ancestral sex-determining regions during the evolution of trioecy in Pleodorina starrii.</title>
        <authorList>
            <person name="Takahashi K."/>
            <person name="Suzuki S."/>
            <person name="Kawai-Toyooka H."/>
            <person name="Yamamoto K."/>
            <person name="Hamaji T."/>
            <person name="Ootsuki R."/>
            <person name="Yamaguchi H."/>
            <person name="Kawachi M."/>
            <person name="Higashiyama T."/>
            <person name="Nozaki H."/>
        </authorList>
    </citation>
    <scope>NUCLEOTIDE SEQUENCE [LARGE SCALE GENOMIC DNA]</scope>
    <source>
        <strain evidence="17 18">NIES-4479</strain>
    </source>
</reference>
<dbReference type="PRINTS" id="PR00762">
    <property type="entry name" value="CLCHANNEL"/>
</dbReference>
<evidence type="ECO:0000256" key="14">
    <source>
        <dbReference type="RuleBase" id="RU361221"/>
    </source>
</evidence>
<dbReference type="InterPro" id="IPR051280">
    <property type="entry name" value="Cl-channel/antiporter"/>
</dbReference>
<feature type="region of interest" description="Disordered" evidence="15">
    <location>
        <begin position="1"/>
        <end position="23"/>
    </location>
</feature>
<dbReference type="EMBL" id="BRXU01000028">
    <property type="protein sequence ID" value="GLC59530.1"/>
    <property type="molecule type" value="Genomic_DNA"/>
</dbReference>
<evidence type="ECO:0000256" key="12">
    <source>
        <dbReference type="ARBA" id="ARBA00023214"/>
    </source>
</evidence>
<evidence type="ECO:0000313" key="17">
    <source>
        <dbReference type="EMBL" id="GLC59530.1"/>
    </source>
</evidence>
<feature type="transmembrane region" description="Helical" evidence="14">
    <location>
        <begin position="605"/>
        <end position="622"/>
    </location>
</feature>
<keyword evidence="3 14" id="KW-0813">Transport</keyword>
<evidence type="ECO:0000313" key="18">
    <source>
        <dbReference type="Proteomes" id="UP001165080"/>
    </source>
</evidence>
<feature type="transmembrane region" description="Helical" evidence="14">
    <location>
        <begin position="232"/>
        <end position="258"/>
    </location>
</feature>
<evidence type="ECO:0000256" key="10">
    <source>
        <dbReference type="ARBA" id="ARBA00023136"/>
    </source>
</evidence>
<feature type="transmembrane region" description="Helical" evidence="14">
    <location>
        <begin position="387"/>
        <end position="407"/>
    </location>
</feature>
<dbReference type="PRINTS" id="PR01120">
    <property type="entry name" value="CLCHANNELPLT"/>
</dbReference>
<feature type="transmembrane region" description="Helical" evidence="14">
    <location>
        <begin position="358"/>
        <end position="375"/>
    </location>
</feature>
<feature type="transmembrane region" description="Helical" evidence="14">
    <location>
        <begin position="299"/>
        <end position="323"/>
    </location>
</feature>
<feature type="transmembrane region" description="Helical" evidence="14">
    <location>
        <begin position="335"/>
        <end position="353"/>
    </location>
</feature>
<evidence type="ECO:0000256" key="1">
    <source>
        <dbReference type="ARBA" id="ARBA00004141"/>
    </source>
</evidence>
<feature type="region of interest" description="Disordered" evidence="15">
    <location>
        <begin position="1002"/>
        <end position="1034"/>
    </location>
</feature>
<name>A0A9W6BXF1_9CHLO</name>
<comment type="subcellular location">
    <subcellularLocation>
        <location evidence="1 14">Membrane</location>
        <topology evidence="1 14">Multi-pass membrane protein</topology>
    </subcellularLocation>
</comment>
<dbReference type="GO" id="GO:0005247">
    <property type="term" value="F:voltage-gated chloride channel activity"/>
    <property type="evidence" value="ECO:0007669"/>
    <property type="project" value="InterPro"/>
</dbReference>
<keyword evidence="8 14" id="KW-0406">Ion transport</keyword>
<dbReference type="InterPro" id="IPR014743">
    <property type="entry name" value="Cl-channel_core"/>
</dbReference>
<dbReference type="InterPro" id="IPR002251">
    <property type="entry name" value="Cl_channel_pln"/>
</dbReference>
<evidence type="ECO:0000256" key="4">
    <source>
        <dbReference type="ARBA" id="ARBA00022692"/>
    </source>
</evidence>
<feature type="compositionally biased region" description="Gly residues" evidence="15">
    <location>
        <begin position="874"/>
        <end position="885"/>
    </location>
</feature>
<feature type="compositionally biased region" description="Low complexity" evidence="15">
    <location>
        <begin position="1014"/>
        <end position="1026"/>
    </location>
</feature>
<keyword evidence="6" id="KW-0851">Voltage-gated channel</keyword>
<feature type="transmembrane region" description="Helical" evidence="14">
    <location>
        <begin position="186"/>
        <end position="211"/>
    </location>
</feature>
<gene>
    <name evidence="17" type="primary">PLEST008413</name>
    <name evidence="17" type="ORF">PLESTB_001497200</name>
</gene>